<dbReference type="eggNOG" id="COG0610">
    <property type="taxonomic scope" value="Bacteria"/>
</dbReference>
<dbReference type="HOGENOM" id="CLU_144048_1_0_0"/>
<gene>
    <name evidence="1" type="ordered locus">Plabr_3767</name>
</gene>
<dbReference type="Proteomes" id="UP000006860">
    <property type="component" value="Chromosome"/>
</dbReference>
<evidence type="ECO:0000313" key="1">
    <source>
        <dbReference type="EMBL" id="ADY61357.1"/>
    </source>
</evidence>
<organism evidence="1 2">
    <name type="scientific">Rubinisphaera brasiliensis (strain ATCC 49424 / DSM 5305 / JCM 21570 / IAM 15109 / NBRC 103401 / IFAM 1448)</name>
    <name type="common">Planctomyces brasiliensis</name>
    <dbReference type="NCBI Taxonomy" id="756272"/>
    <lineage>
        <taxon>Bacteria</taxon>
        <taxon>Pseudomonadati</taxon>
        <taxon>Planctomycetota</taxon>
        <taxon>Planctomycetia</taxon>
        <taxon>Planctomycetales</taxon>
        <taxon>Planctomycetaceae</taxon>
        <taxon>Rubinisphaera</taxon>
    </lineage>
</organism>
<dbReference type="KEGG" id="pbs:Plabr_3767"/>
<keyword evidence="2" id="KW-1185">Reference proteome</keyword>
<dbReference type="STRING" id="756272.Plabr_3767"/>
<dbReference type="InterPro" id="IPR046480">
    <property type="entry name" value="DUF6573"/>
</dbReference>
<dbReference type="Pfam" id="PF20213">
    <property type="entry name" value="DUF6573"/>
    <property type="match status" value="1"/>
</dbReference>
<name>F0SS19_RUBBR</name>
<dbReference type="AlphaFoldDB" id="F0SS19"/>
<reference evidence="2" key="1">
    <citation type="submission" date="2011-02" db="EMBL/GenBank/DDBJ databases">
        <title>The complete genome of Planctomyces brasiliensis DSM 5305.</title>
        <authorList>
            <person name="Lucas S."/>
            <person name="Copeland A."/>
            <person name="Lapidus A."/>
            <person name="Bruce D."/>
            <person name="Goodwin L."/>
            <person name="Pitluck S."/>
            <person name="Kyrpides N."/>
            <person name="Mavromatis K."/>
            <person name="Pagani I."/>
            <person name="Ivanova N."/>
            <person name="Ovchinnikova G."/>
            <person name="Lu M."/>
            <person name="Detter J.C."/>
            <person name="Han C."/>
            <person name="Land M."/>
            <person name="Hauser L."/>
            <person name="Markowitz V."/>
            <person name="Cheng J.-F."/>
            <person name="Hugenholtz P."/>
            <person name="Woyke T."/>
            <person name="Wu D."/>
            <person name="Tindall B."/>
            <person name="Pomrenke H.G."/>
            <person name="Brambilla E."/>
            <person name="Klenk H.-P."/>
            <person name="Eisen J.A."/>
        </authorList>
    </citation>
    <scope>NUCLEOTIDE SEQUENCE [LARGE SCALE GENOMIC DNA]</scope>
    <source>
        <strain evidence="2">ATCC 49424 / DSM 5305 / JCM 21570 / NBRC 103401 / IFAM 1448</strain>
    </source>
</reference>
<evidence type="ECO:0000313" key="2">
    <source>
        <dbReference type="Proteomes" id="UP000006860"/>
    </source>
</evidence>
<accession>F0SS19</accession>
<protein>
    <submittedName>
        <fullName evidence="1">Uncharacterized protein</fullName>
    </submittedName>
</protein>
<dbReference type="RefSeq" id="WP_013630076.1">
    <property type="nucleotide sequence ID" value="NC_015174.1"/>
</dbReference>
<dbReference type="OrthoDB" id="4556966at2"/>
<sequence length="122" mass="13323">MTNVIHKYTRREAIADGVLIDVSKTAAEAGIRFPVAVTSAVWQKVISVPDDLVGEQDESGRLWDVLMMFRLAANNTGGQWLSFQLLVKTEIGAAPELVTLKANCGPGDDLEPVITVMLPWED</sequence>
<proteinExistence type="predicted"/>
<dbReference type="EMBL" id="CP002546">
    <property type="protein sequence ID" value="ADY61357.1"/>
    <property type="molecule type" value="Genomic_DNA"/>
</dbReference>